<sequence>MIKKYWIYAFFIFAVVLFAYKRLVKQEQAVAGIVTVKTFHTGMGWGYDVLKDDAIYIHQEYMPAIEGRKGFATEADAKKIGNLVVERMKARAFPVITVEDLDRAPVLR</sequence>
<accession>A0ABW9ZX87</accession>
<proteinExistence type="predicted"/>
<feature type="transmembrane region" description="Helical" evidence="1">
    <location>
        <begin position="6"/>
        <end position="23"/>
    </location>
</feature>
<dbReference type="EMBL" id="JAACJS010000015">
    <property type="protein sequence ID" value="NCI51782.1"/>
    <property type="molecule type" value="Genomic_DNA"/>
</dbReference>
<name>A0ABW9ZX87_9BACT</name>
<comment type="caution">
    <text evidence="2">The sequence shown here is derived from an EMBL/GenBank/DDBJ whole genome shotgun (WGS) entry which is preliminary data.</text>
</comment>
<dbReference type="Proteomes" id="UP000753802">
    <property type="component" value="Unassembled WGS sequence"/>
</dbReference>
<evidence type="ECO:0000256" key="1">
    <source>
        <dbReference type="SAM" id="Phobius"/>
    </source>
</evidence>
<evidence type="ECO:0000313" key="2">
    <source>
        <dbReference type="EMBL" id="NCI51782.1"/>
    </source>
</evidence>
<keyword evidence="3" id="KW-1185">Reference proteome</keyword>
<reference evidence="2 3" key="1">
    <citation type="submission" date="2020-01" db="EMBL/GenBank/DDBJ databases">
        <title>Genome analysis.</title>
        <authorList>
            <person name="Wu S."/>
            <person name="Wang G."/>
        </authorList>
    </citation>
    <scope>NUCLEOTIDE SEQUENCE [LARGE SCALE GENOMIC DNA]</scope>
    <source>
        <strain evidence="2 3">SYL130</strain>
    </source>
</reference>
<keyword evidence="1" id="KW-0812">Transmembrane</keyword>
<keyword evidence="1" id="KW-1133">Transmembrane helix</keyword>
<protein>
    <submittedName>
        <fullName evidence="2">DUF4907 domain-containing protein</fullName>
    </submittedName>
</protein>
<dbReference type="Pfam" id="PF16250">
    <property type="entry name" value="DUF4907"/>
    <property type="match status" value="1"/>
</dbReference>
<dbReference type="RefSeq" id="WP_161820051.1">
    <property type="nucleotide sequence ID" value="NZ_JAACJS010000015.1"/>
</dbReference>
<keyword evidence="1" id="KW-0472">Membrane</keyword>
<gene>
    <name evidence="2" type="ORF">GWC95_17790</name>
</gene>
<evidence type="ECO:0000313" key="3">
    <source>
        <dbReference type="Proteomes" id="UP000753802"/>
    </source>
</evidence>
<organism evidence="2 3">
    <name type="scientific">Sediminibacterium roseum</name>
    <dbReference type="NCBI Taxonomy" id="1978412"/>
    <lineage>
        <taxon>Bacteria</taxon>
        <taxon>Pseudomonadati</taxon>
        <taxon>Bacteroidota</taxon>
        <taxon>Chitinophagia</taxon>
        <taxon>Chitinophagales</taxon>
        <taxon>Chitinophagaceae</taxon>
        <taxon>Sediminibacterium</taxon>
    </lineage>
</organism>
<dbReference type="InterPro" id="IPR032593">
    <property type="entry name" value="DUF4907"/>
</dbReference>